<protein>
    <submittedName>
        <fullName evidence="1">Uncharacterized protein</fullName>
    </submittedName>
</protein>
<name>A0A645CLE6_9ZZZZ</name>
<dbReference type="EMBL" id="VSSQ01028044">
    <property type="protein sequence ID" value="MPM77582.1"/>
    <property type="molecule type" value="Genomic_DNA"/>
</dbReference>
<evidence type="ECO:0000313" key="1">
    <source>
        <dbReference type="EMBL" id="MPM77582.1"/>
    </source>
</evidence>
<gene>
    <name evidence="1" type="ORF">SDC9_124588</name>
</gene>
<comment type="caution">
    <text evidence="1">The sequence shown here is derived from an EMBL/GenBank/DDBJ whole genome shotgun (WGS) entry which is preliminary data.</text>
</comment>
<sequence length="134" mass="15576">MPVKRRVKHIYVVTAGEPKRFSIYTLQVKNFGKNVFIPAHMNSGINILPDGILLIFSTNCTLNNPSKLLIKFAKTIVNIFWHSNLMKSTVSLMVLRLSIQLTHAFLLSEQKQLYALFFQLRVFVFFHHQYISSY</sequence>
<reference evidence="1" key="1">
    <citation type="submission" date="2019-08" db="EMBL/GenBank/DDBJ databases">
        <authorList>
            <person name="Kucharzyk K."/>
            <person name="Murdoch R.W."/>
            <person name="Higgins S."/>
            <person name="Loffler F."/>
        </authorList>
    </citation>
    <scope>NUCLEOTIDE SEQUENCE</scope>
</reference>
<proteinExistence type="predicted"/>
<dbReference type="AlphaFoldDB" id="A0A645CLE6"/>
<organism evidence="1">
    <name type="scientific">bioreactor metagenome</name>
    <dbReference type="NCBI Taxonomy" id="1076179"/>
    <lineage>
        <taxon>unclassified sequences</taxon>
        <taxon>metagenomes</taxon>
        <taxon>ecological metagenomes</taxon>
    </lineage>
</organism>
<accession>A0A645CLE6</accession>